<reference evidence="1 2" key="1">
    <citation type="submission" date="2017-03" db="EMBL/GenBank/DDBJ databases">
        <title>Genome Sequence of Roseovarius mucosus strain SMR3 Isolated from a culture of the Diatom Skeletonema marinoi.</title>
        <authorList>
            <person name="Topel M."/>
            <person name="Pinder M."/>
            <person name="Johansson O.N."/>
            <person name="Kourtchenko O."/>
            <person name="Godhe A."/>
            <person name="Clarke A.K."/>
        </authorList>
    </citation>
    <scope>NUCLEOTIDE SEQUENCE [LARGE SCALE GENOMIC DNA]</scope>
    <source>
        <strain evidence="1 2">SMR3</strain>
    </source>
</reference>
<dbReference type="KEGG" id="rmm:ROSMUCSMR3_03517"/>
<evidence type="ECO:0000313" key="2">
    <source>
        <dbReference type="Proteomes" id="UP000192273"/>
    </source>
</evidence>
<sequence>MSRPSYEPFADTCANAGRDDYWTCPGCYHDLGNIGSGRHTCPECERAIECEIDHQPVCVTSLVDAEEEE</sequence>
<dbReference type="EMBL" id="CP020474">
    <property type="protein sequence ID" value="ARE84971.1"/>
    <property type="molecule type" value="Genomic_DNA"/>
</dbReference>
<dbReference type="AlphaFoldDB" id="A0A1V0RT81"/>
<dbReference type="OrthoDB" id="9773456at2"/>
<organism evidence="1 2">
    <name type="scientific">Roseovarius mucosus</name>
    <dbReference type="NCBI Taxonomy" id="215743"/>
    <lineage>
        <taxon>Bacteria</taxon>
        <taxon>Pseudomonadati</taxon>
        <taxon>Pseudomonadota</taxon>
        <taxon>Alphaproteobacteria</taxon>
        <taxon>Rhodobacterales</taxon>
        <taxon>Roseobacteraceae</taxon>
        <taxon>Roseovarius</taxon>
    </lineage>
</organism>
<proteinExistence type="predicted"/>
<gene>
    <name evidence="1" type="ORF">ROSMUCSMR3_03517</name>
</gene>
<protein>
    <submittedName>
        <fullName evidence="1">Uncharacterized protein</fullName>
    </submittedName>
</protein>
<dbReference type="Proteomes" id="UP000192273">
    <property type="component" value="Chromosome"/>
</dbReference>
<dbReference type="RefSeq" id="WP_081508146.1">
    <property type="nucleotide sequence ID" value="NZ_CP020474.1"/>
</dbReference>
<keyword evidence="2" id="KW-1185">Reference proteome</keyword>
<accession>A0A1V0RT81</accession>
<name>A0A1V0RT81_9RHOB</name>
<evidence type="ECO:0000313" key="1">
    <source>
        <dbReference type="EMBL" id="ARE84971.1"/>
    </source>
</evidence>